<accession>A0ACC0LMJ3</accession>
<name>A0ACC0LMJ3_RHOML</name>
<proteinExistence type="predicted"/>
<protein>
    <submittedName>
        <fullName evidence="1">Uncharacterized protein</fullName>
    </submittedName>
</protein>
<comment type="caution">
    <text evidence="1">The sequence shown here is derived from an EMBL/GenBank/DDBJ whole genome shotgun (WGS) entry which is preliminary data.</text>
</comment>
<reference evidence="1" key="1">
    <citation type="submission" date="2022-02" db="EMBL/GenBank/DDBJ databases">
        <title>Plant Genome Project.</title>
        <authorList>
            <person name="Zhang R.-G."/>
        </authorList>
    </citation>
    <scope>NUCLEOTIDE SEQUENCE</scope>
    <source>
        <strain evidence="1">AT1</strain>
    </source>
</reference>
<organism evidence="1 2">
    <name type="scientific">Rhododendron molle</name>
    <name type="common">Chinese azalea</name>
    <name type="synonym">Azalea mollis</name>
    <dbReference type="NCBI Taxonomy" id="49168"/>
    <lineage>
        <taxon>Eukaryota</taxon>
        <taxon>Viridiplantae</taxon>
        <taxon>Streptophyta</taxon>
        <taxon>Embryophyta</taxon>
        <taxon>Tracheophyta</taxon>
        <taxon>Spermatophyta</taxon>
        <taxon>Magnoliopsida</taxon>
        <taxon>eudicotyledons</taxon>
        <taxon>Gunneridae</taxon>
        <taxon>Pentapetalae</taxon>
        <taxon>asterids</taxon>
        <taxon>Ericales</taxon>
        <taxon>Ericaceae</taxon>
        <taxon>Ericoideae</taxon>
        <taxon>Rhodoreae</taxon>
        <taxon>Rhododendron</taxon>
    </lineage>
</organism>
<dbReference type="Proteomes" id="UP001062846">
    <property type="component" value="Chromosome 12"/>
</dbReference>
<evidence type="ECO:0000313" key="2">
    <source>
        <dbReference type="Proteomes" id="UP001062846"/>
    </source>
</evidence>
<gene>
    <name evidence="1" type="ORF">RHMOL_Rhmol12G0237900</name>
</gene>
<sequence>MQEGTFKVLPGKVSIFYNSIKGDKHRRSSQERKYPFQKANDQGIKELCRWIRQMQILHSNSKAHYIKENFKGLIVILVFSKQ</sequence>
<evidence type="ECO:0000313" key="1">
    <source>
        <dbReference type="EMBL" id="KAI8529607.1"/>
    </source>
</evidence>
<dbReference type="EMBL" id="CM046399">
    <property type="protein sequence ID" value="KAI8529607.1"/>
    <property type="molecule type" value="Genomic_DNA"/>
</dbReference>
<keyword evidence="2" id="KW-1185">Reference proteome</keyword>